<dbReference type="GO" id="GO:0034237">
    <property type="term" value="F:protein kinase A regulatory subunit binding"/>
    <property type="evidence" value="ECO:0007669"/>
    <property type="project" value="TreeGrafter"/>
</dbReference>
<evidence type="ECO:0000313" key="2">
    <source>
        <dbReference type="Proteomes" id="UP000499080"/>
    </source>
</evidence>
<organism evidence="1 2">
    <name type="scientific">Araneus ventricosus</name>
    <name type="common">Orbweaver spider</name>
    <name type="synonym">Epeira ventricosa</name>
    <dbReference type="NCBI Taxonomy" id="182803"/>
    <lineage>
        <taxon>Eukaryota</taxon>
        <taxon>Metazoa</taxon>
        <taxon>Ecdysozoa</taxon>
        <taxon>Arthropoda</taxon>
        <taxon>Chelicerata</taxon>
        <taxon>Arachnida</taxon>
        <taxon>Araneae</taxon>
        <taxon>Araneomorphae</taxon>
        <taxon>Entelegynae</taxon>
        <taxon>Araneoidea</taxon>
        <taxon>Araneidae</taxon>
        <taxon>Araneus</taxon>
    </lineage>
</organism>
<dbReference type="SUPFAM" id="SSF52972">
    <property type="entry name" value="ITPase-like"/>
    <property type="match status" value="1"/>
</dbReference>
<sequence>MTTINHDILRSFRFYILCNIATCDRKICEFVGNGIQFCSWLRSRKCVQRFVKKAKASFKSIASTVELEINQILGSENPLRLSIISDGLSAQAIEEAFTEVFRGHVLASVISVDLDTIPALPIGNLAGLQAAEMKINYARQSNLVLESSVAISTSVLLHEAVSQRWQMTTVICLADPNLTLNLHNFTATTPIPNQYVMEAERQTLPNYHLRDYGLAVDIKQAIDAVTKMTSEDAQEFLTGVTYYSTLKSAALVLAGIYKKYAIKCT</sequence>
<dbReference type="Proteomes" id="UP000499080">
    <property type="component" value="Unassembled WGS sequence"/>
</dbReference>
<dbReference type="PANTHER" id="PTHR23276">
    <property type="entry name" value="PROTEIN PRRC1"/>
    <property type="match status" value="1"/>
</dbReference>
<dbReference type="PANTHER" id="PTHR23276:SF2">
    <property type="entry name" value="PROTEIN PRRC1"/>
    <property type="match status" value="1"/>
</dbReference>
<reference evidence="1 2" key="1">
    <citation type="journal article" date="2019" name="Sci. Rep.">
        <title>Orb-weaving spider Araneus ventricosus genome elucidates the spidroin gene catalogue.</title>
        <authorList>
            <person name="Kono N."/>
            <person name="Nakamura H."/>
            <person name="Ohtoshi R."/>
            <person name="Moran D.A.P."/>
            <person name="Shinohara A."/>
            <person name="Yoshida Y."/>
            <person name="Fujiwara M."/>
            <person name="Mori M."/>
            <person name="Tomita M."/>
            <person name="Arakawa K."/>
        </authorList>
    </citation>
    <scope>NUCLEOTIDE SEQUENCE [LARGE SCALE GENOMIC DNA]</scope>
</reference>
<gene>
    <name evidence="1" type="primary">prrc1-a</name>
    <name evidence="1" type="ORF">AVEN_255895_1</name>
</gene>
<dbReference type="OrthoDB" id="6436968at2759"/>
<dbReference type="InterPro" id="IPR026534">
    <property type="entry name" value="PRRC1"/>
</dbReference>
<dbReference type="EMBL" id="BGPR01000349">
    <property type="protein sequence ID" value="GBM14841.1"/>
    <property type="molecule type" value="Genomic_DNA"/>
</dbReference>
<proteinExistence type="predicted"/>
<dbReference type="GO" id="GO:0005737">
    <property type="term" value="C:cytoplasm"/>
    <property type="evidence" value="ECO:0007669"/>
    <property type="project" value="TreeGrafter"/>
</dbReference>
<accession>A0A4Y2DDU5</accession>
<dbReference type="AlphaFoldDB" id="A0A4Y2DDU5"/>
<keyword evidence="2" id="KW-1185">Reference proteome</keyword>
<protein>
    <submittedName>
        <fullName evidence="1">Protein PRRC1-A</fullName>
    </submittedName>
</protein>
<evidence type="ECO:0000313" key="1">
    <source>
        <dbReference type="EMBL" id="GBM14841.1"/>
    </source>
</evidence>
<name>A0A4Y2DDU5_ARAVE</name>
<dbReference type="Gene3D" id="3.90.950.10">
    <property type="match status" value="1"/>
</dbReference>
<dbReference type="InterPro" id="IPR029001">
    <property type="entry name" value="ITPase-like_fam"/>
</dbReference>
<comment type="caution">
    <text evidence="1">The sequence shown here is derived from an EMBL/GenBank/DDBJ whole genome shotgun (WGS) entry which is preliminary data.</text>
</comment>